<dbReference type="AlphaFoldDB" id="F7V9N9"/>
<gene>
    <name evidence="2" type="ORF">ATPR_0088</name>
</gene>
<organism evidence="2 3">
    <name type="scientific">Acetobacter tropicalis NBRC 101654</name>
    <dbReference type="NCBI Taxonomy" id="749388"/>
    <lineage>
        <taxon>Bacteria</taxon>
        <taxon>Pseudomonadati</taxon>
        <taxon>Pseudomonadota</taxon>
        <taxon>Alphaproteobacteria</taxon>
        <taxon>Acetobacterales</taxon>
        <taxon>Acetobacteraceae</taxon>
        <taxon>Acetobacter</taxon>
    </lineage>
</organism>
<evidence type="ECO:0000313" key="3">
    <source>
        <dbReference type="Proteomes" id="UP000004319"/>
    </source>
</evidence>
<evidence type="ECO:0000256" key="1">
    <source>
        <dbReference type="SAM" id="MobiDB-lite"/>
    </source>
</evidence>
<protein>
    <submittedName>
        <fullName evidence="2">Uncharacterized protein</fullName>
    </submittedName>
</protein>
<reference evidence="2 3" key="1">
    <citation type="journal article" date="2011" name="Biochem. Biophys. Res. Commun.">
        <title>Increased number of Arginine-based salt bridges contributes to the thermotolerance of thermotolerant acetic acid bacteria, Acetobacter tropicalis SKU1100.</title>
        <authorList>
            <person name="Matsutani M."/>
            <person name="Hirakawa H."/>
            <person name="Nishikura M."/>
            <person name="Soemphol W."/>
            <person name="Ali I.A.I."/>
            <person name="Yakushi T."/>
            <person name="Matsushita K."/>
        </authorList>
    </citation>
    <scope>NUCLEOTIDE SEQUENCE [LARGE SCALE GENOMIC DNA]</scope>
    <source>
        <strain evidence="2 3">NBRC 101654</strain>
    </source>
</reference>
<accession>F7V9N9</accession>
<dbReference type="Proteomes" id="UP000004319">
    <property type="component" value="Unassembled WGS sequence"/>
</dbReference>
<feature type="region of interest" description="Disordered" evidence="1">
    <location>
        <begin position="23"/>
        <end position="53"/>
    </location>
</feature>
<comment type="caution">
    <text evidence="2">The sequence shown here is derived from an EMBL/GenBank/DDBJ whole genome shotgun (WGS) entry which is preliminary data.</text>
</comment>
<feature type="compositionally biased region" description="Basic and acidic residues" evidence="1">
    <location>
        <begin position="23"/>
        <end position="39"/>
    </location>
</feature>
<sequence>METSGKKQKNRYDHSAYLKCLPHEKNMKNSPERALRYYDHQPNGGSDDAPVED</sequence>
<evidence type="ECO:0000313" key="2">
    <source>
        <dbReference type="EMBL" id="GAA07084.1"/>
    </source>
</evidence>
<name>F7V9N9_9PROT</name>
<proteinExistence type="predicted"/>
<dbReference type="EMBL" id="BABS01000001">
    <property type="protein sequence ID" value="GAA07084.1"/>
    <property type="molecule type" value="Genomic_DNA"/>
</dbReference>